<comment type="caution">
    <text evidence="1">The sequence shown here is derived from an EMBL/GenBank/DDBJ whole genome shotgun (WGS) entry which is preliminary data.</text>
</comment>
<dbReference type="EMBL" id="CAJNDS010002099">
    <property type="protein sequence ID" value="CAE7325707.1"/>
    <property type="molecule type" value="Genomic_DNA"/>
</dbReference>
<dbReference type="Proteomes" id="UP000604046">
    <property type="component" value="Unassembled WGS sequence"/>
</dbReference>
<gene>
    <name evidence="1" type="ORF">SNAT2548_LOCUS17051</name>
</gene>
<keyword evidence="2" id="KW-1185">Reference proteome</keyword>
<dbReference type="AlphaFoldDB" id="A0A812NXX7"/>
<evidence type="ECO:0000313" key="1">
    <source>
        <dbReference type="EMBL" id="CAE7325707.1"/>
    </source>
</evidence>
<reference evidence="1" key="1">
    <citation type="submission" date="2021-02" db="EMBL/GenBank/DDBJ databases">
        <authorList>
            <person name="Dougan E. K."/>
            <person name="Rhodes N."/>
            <person name="Thang M."/>
            <person name="Chan C."/>
        </authorList>
    </citation>
    <scope>NUCLEOTIDE SEQUENCE</scope>
</reference>
<organism evidence="1 2">
    <name type="scientific">Symbiodinium natans</name>
    <dbReference type="NCBI Taxonomy" id="878477"/>
    <lineage>
        <taxon>Eukaryota</taxon>
        <taxon>Sar</taxon>
        <taxon>Alveolata</taxon>
        <taxon>Dinophyceae</taxon>
        <taxon>Suessiales</taxon>
        <taxon>Symbiodiniaceae</taxon>
        <taxon>Symbiodinium</taxon>
    </lineage>
</organism>
<sequence length="300" mass="32829">MKRLGRAELAVDVDEKAHAGRWREVVMELVWRAARSRLWSLGAAIMALRQLRLRNVVSGGSVAELEVLSSWGPMEVAVAVAERTGHNDFKLLQGGRCFFPSSVTELGEFAGEGDTGGTIDMEILVQDVPTLRITGIPCDTLFGGHGPAVGSTAGSPTLQELNGDWLPVPLLRVRGHPIWRKSTALRNQWQDRGMPADDGVRYIVLGGDGVLDIAWLPAGEVPREHSFPHQSSRHGFLSGVHFKEVSPLTCWEKDGLPCKAKVSLAIKPSRSFPHARVHSWRVGENVVAGEAELVRREHVP</sequence>
<accession>A0A812NXX7</accession>
<name>A0A812NXX7_9DINO</name>
<dbReference type="OrthoDB" id="406494at2759"/>
<evidence type="ECO:0000313" key="2">
    <source>
        <dbReference type="Proteomes" id="UP000604046"/>
    </source>
</evidence>
<protein>
    <submittedName>
        <fullName evidence="1">Uncharacterized protein</fullName>
    </submittedName>
</protein>
<proteinExistence type="predicted"/>